<reference evidence="2 3" key="1">
    <citation type="submission" date="2018-01" db="EMBL/GenBank/DDBJ databases">
        <title>Whole genome sequence of Melissococcus plutonius DAT561.</title>
        <authorList>
            <person name="Okumura K."/>
            <person name="Takamatsu D."/>
            <person name="Okura M."/>
        </authorList>
    </citation>
    <scope>NUCLEOTIDE SEQUENCE [LARGE SCALE GENOMIC DNA]</scope>
    <source>
        <strain evidence="2 3">DAT561</strain>
    </source>
</reference>
<dbReference type="SUPFAM" id="SSF48452">
    <property type="entry name" value="TPR-like"/>
    <property type="match status" value="1"/>
</dbReference>
<organism evidence="2 3">
    <name type="scientific">Melissococcus plutonius</name>
    <dbReference type="NCBI Taxonomy" id="33970"/>
    <lineage>
        <taxon>Bacteria</taxon>
        <taxon>Bacillati</taxon>
        <taxon>Bacillota</taxon>
        <taxon>Bacilli</taxon>
        <taxon>Lactobacillales</taxon>
        <taxon>Enterococcaceae</taxon>
        <taxon>Melissococcus</taxon>
    </lineage>
</organism>
<proteinExistence type="predicted"/>
<dbReference type="InterPro" id="IPR053163">
    <property type="entry name" value="HTH-type_regulator_Rgg"/>
</dbReference>
<dbReference type="Gene3D" id="1.25.40.400">
    <property type="match status" value="1"/>
</dbReference>
<feature type="domain" description="HTH cro/C1-type" evidence="1">
    <location>
        <begin position="26"/>
        <end position="59"/>
    </location>
</feature>
<accession>A0A2Z5Y466</accession>
<dbReference type="SUPFAM" id="SSF47413">
    <property type="entry name" value="lambda repressor-like DNA-binding domains"/>
    <property type="match status" value="1"/>
</dbReference>
<dbReference type="InterPro" id="IPR010057">
    <property type="entry name" value="Transcription_activator_Rgg_C"/>
</dbReference>
<gene>
    <name evidence="2" type="ORF">DAT561_1463</name>
</gene>
<protein>
    <submittedName>
        <fullName evidence="2">Transcriptional regulator, Cro/CI family</fullName>
    </submittedName>
</protein>
<evidence type="ECO:0000313" key="3">
    <source>
        <dbReference type="Proteomes" id="UP000269226"/>
    </source>
</evidence>
<evidence type="ECO:0000259" key="1">
    <source>
        <dbReference type="PROSITE" id="PS50943"/>
    </source>
</evidence>
<dbReference type="InterPro" id="IPR010982">
    <property type="entry name" value="Lambda_DNA-bd_dom_sf"/>
</dbReference>
<dbReference type="PROSITE" id="PS50943">
    <property type="entry name" value="HTH_CROC1"/>
    <property type="match status" value="1"/>
</dbReference>
<name>A0A2Z5Y466_9ENTE</name>
<dbReference type="AlphaFoldDB" id="A0A2Z5Y466"/>
<dbReference type="Proteomes" id="UP000269226">
    <property type="component" value="Chromosome"/>
</dbReference>
<sequence>MNILETLKFFRTQKKIKQKDMLPNHTPSAYRNIETGKTNLTVANLINFCDKLNITLSEFLLNVDDLDNNRISQTEKQLIKCCTDPTFELEKQKLLNDYYWLTNKKDKSIRELNTYLNIKINLDNVWEEILPINQQDIELVKHILLNESLYTCYEYYIFYSSLLYLDDETIKELMQKLFPIKNLSKQSYKFIHMSYSIFLNLATKYLYARDYKKARYYVNRGKLQAMGIDYVYIRLHLNYLEYTLNYLETAKKSDYNKTIKIIEALETIYGKQMADAFKEEFSDLISSNVPMNLNQIKKIFYTSQQY</sequence>
<dbReference type="Pfam" id="PF21259">
    <property type="entry name" value="Rgg_C"/>
    <property type="match status" value="1"/>
</dbReference>
<dbReference type="InterPro" id="IPR011990">
    <property type="entry name" value="TPR-like_helical_dom_sf"/>
</dbReference>
<dbReference type="PANTHER" id="PTHR37038">
    <property type="entry name" value="TRANSCRIPTIONAL REGULATOR-RELATED"/>
    <property type="match status" value="1"/>
</dbReference>
<dbReference type="GO" id="GO:0003677">
    <property type="term" value="F:DNA binding"/>
    <property type="evidence" value="ECO:0007669"/>
    <property type="project" value="InterPro"/>
</dbReference>
<dbReference type="RefSeq" id="WP_015695367.1">
    <property type="nucleotide sequence ID" value="NZ_AP018492.1"/>
</dbReference>
<dbReference type="EMBL" id="AP018492">
    <property type="protein sequence ID" value="BBC61561.1"/>
    <property type="molecule type" value="Genomic_DNA"/>
</dbReference>
<dbReference type="Gene3D" id="1.10.260.40">
    <property type="entry name" value="lambda repressor-like DNA-binding domains"/>
    <property type="match status" value="1"/>
</dbReference>
<dbReference type="GeneID" id="57043994"/>
<evidence type="ECO:0000313" key="2">
    <source>
        <dbReference type="EMBL" id="BBC61561.1"/>
    </source>
</evidence>
<dbReference type="InterPro" id="IPR001387">
    <property type="entry name" value="Cro/C1-type_HTH"/>
</dbReference>
<dbReference type="CDD" id="cd00093">
    <property type="entry name" value="HTH_XRE"/>
    <property type="match status" value="1"/>
</dbReference>